<evidence type="ECO:0000313" key="8">
    <source>
        <dbReference type="EMBL" id="WYC67924.1"/>
    </source>
</evidence>
<dbReference type="GeneID" id="75142831"/>
<dbReference type="GO" id="GO:0032259">
    <property type="term" value="P:methylation"/>
    <property type="evidence" value="ECO:0007669"/>
    <property type="project" value="UniProtKB-KW"/>
</dbReference>
<gene>
    <name evidence="8" type="ORF">VNN45_03315</name>
</gene>
<protein>
    <recommendedName>
        <fullName evidence="7">Cytosine-specific methyltransferase</fullName>
        <ecNumber evidence="7">2.1.1.37</ecNumber>
    </recommendedName>
</protein>
<dbReference type="InterPro" id="IPR050750">
    <property type="entry name" value="C5-MTase"/>
</dbReference>
<keyword evidence="1 5" id="KW-0489">Methyltransferase</keyword>
<dbReference type="Pfam" id="PF00145">
    <property type="entry name" value="DNA_methylase"/>
    <property type="match status" value="1"/>
</dbReference>
<sequence>MTNSVSSKTQGKYNIAAFFSGVGGIELGFEQTNEFRAVYANEFDKYAQATYILNHPNIPLDCRDIHDVKEEEVLDNLGQDNIDIVVGGFPCQAFSIAGYRKGFNDDRGELFFQLLRIIKSKKPKAIFIENVKNMVSHDHGNTFKVIREALTKNNYFIKWKVLNGKDYGDVPQNRERIYIVGFDNKLTYDTFKFPNPIKLNTRLRDVIDFSKLESENFYYSKNKQQFFDKLEETITSQDTVYQWRRQYVRENKNGVVPTLTANMGTGGHNVPLILTDEGTIRKLTPKETFNVQGFPKSFKLPPETSNGQLYKQAGNSVVVPVIKRIATNIAEALNTSDGSPQLDRTGEVAIIYTKMNGQFEGESYVKDFTDSYDQATKIINDYNDKLPILSDEDYLRIIKKKNTAEFYSIIYNN</sequence>
<dbReference type="PROSITE" id="PS00095">
    <property type="entry name" value="C5_MTASE_2"/>
    <property type="match status" value="1"/>
</dbReference>
<dbReference type="InterPro" id="IPR018117">
    <property type="entry name" value="C5_DNA_meth_AS"/>
</dbReference>
<dbReference type="NCBIfam" id="TIGR00675">
    <property type="entry name" value="dcm"/>
    <property type="match status" value="1"/>
</dbReference>
<keyword evidence="4" id="KW-0680">Restriction system</keyword>
<dbReference type="RefSeq" id="WP_019293854.1">
    <property type="nucleotide sequence ID" value="NZ_CP094882.1"/>
</dbReference>
<reference evidence="8 9" key="1">
    <citation type="submission" date="2023-12" db="EMBL/GenBank/DDBJ databases">
        <title>Redefining Piscine Lactococcosis.</title>
        <authorList>
            <person name="Heckman T.I."/>
            <person name="Yazdi Z."/>
            <person name="Older C.E."/>
            <person name="Griffin M.J."/>
            <person name="Waldbieser G.C."/>
            <person name="Chow A.M."/>
            <person name="Medina Silva I."/>
            <person name="Anenson K.M."/>
            <person name="Garcia J.C."/>
            <person name="LaFrentz B.R."/>
            <person name="Slavic D."/>
            <person name="Toohey-Kurth K.L."/>
            <person name="Yant P."/>
            <person name="Fritz H.M."/>
            <person name="Henderson E."/>
            <person name="McDowall R."/>
            <person name="Cai H."/>
            <person name="Adikson M."/>
            <person name="Soto E."/>
        </authorList>
    </citation>
    <scope>NUCLEOTIDE SEQUENCE [LARGE SCALE GENOMIC DNA]</scope>
    <source>
        <strain evidence="8 9">R21-91A</strain>
    </source>
</reference>
<evidence type="ECO:0000256" key="3">
    <source>
        <dbReference type="ARBA" id="ARBA00022691"/>
    </source>
</evidence>
<feature type="active site" evidence="5">
    <location>
        <position position="91"/>
    </location>
</feature>
<dbReference type="InterPro" id="IPR029063">
    <property type="entry name" value="SAM-dependent_MTases_sf"/>
</dbReference>
<dbReference type="InterPro" id="IPR031303">
    <property type="entry name" value="C5_meth_CS"/>
</dbReference>
<dbReference type="InterPro" id="IPR001525">
    <property type="entry name" value="C5_MeTfrase"/>
</dbReference>
<keyword evidence="9" id="KW-1185">Reference proteome</keyword>
<comment type="catalytic activity">
    <reaction evidence="7">
        <text>a 2'-deoxycytidine in DNA + S-adenosyl-L-methionine = a 5-methyl-2'-deoxycytidine in DNA + S-adenosyl-L-homocysteine + H(+)</text>
        <dbReference type="Rhea" id="RHEA:13681"/>
        <dbReference type="Rhea" id="RHEA-COMP:11369"/>
        <dbReference type="Rhea" id="RHEA-COMP:11370"/>
        <dbReference type="ChEBI" id="CHEBI:15378"/>
        <dbReference type="ChEBI" id="CHEBI:57856"/>
        <dbReference type="ChEBI" id="CHEBI:59789"/>
        <dbReference type="ChEBI" id="CHEBI:85452"/>
        <dbReference type="ChEBI" id="CHEBI:85454"/>
        <dbReference type="EC" id="2.1.1.37"/>
    </reaction>
</comment>
<dbReference type="Gene3D" id="3.40.50.150">
    <property type="entry name" value="Vaccinia Virus protein VP39"/>
    <property type="match status" value="1"/>
</dbReference>
<dbReference type="PROSITE" id="PS00094">
    <property type="entry name" value="C5_MTASE_1"/>
    <property type="match status" value="1"/>
</dbReference>
<evidence type="ECO:0000256" key="6">
    <source>
        <dbReference type="RuleBase" id="RU000416"/>
    </source>
</evidence>
<dbReference type="CDD" id="cd00315">
    <property type="entry name" value="Cyt_C5_DNA_methylase"/>
    <property type="match status" value="1"/>
</dbReference>
<accession>A0ABZ2SIP9</accession>
<dbReference type="PRINTS" id="PR00105">
    <property type="entry name" value="C5METTRFRASE"/>
</dbReference>
<keyword evidence="2 5" id="KW-0808">Transferase</keyword>
<evidence type="ECO:0000256" key="5">
    <source>
        <dbReference type="PROSITE-ProRule" id="PRU01016"/>
    </source>
</evidence>
<keyword evidence="3 5" id="KW-0949">S-adenosyl-L-methionine</keyword>
<comment type="similarity">
    <text evidence="5 6">Belongs to the class I-like SAM-binding methyltransferase superfamily. C5-methyltransferase family.</text>
</comment>
<evidence type="ECO:0000256" key="2">
    <source>
        <dbReference type="ARBA" id="ARBA00022679"/>
    </source>
</evidence>
<evidence type="ECO:0000256" key="4">
    <source>
        <dbReference type="ARBA" id="ARBA00022747"/>
    </source>
</evidence>
<dbReference type="EMBL" id="CP141698">
    <property type="protein sequence ID" value="WYC67924.1"/>
    <property type="molecule type" value="Genomic_DNA"/>
</dbReference>
<dbReference type="Gene3D" id="3.90.120.10">
    <property type="entry name" value="DNA Methylase, subunit A, domain 2"/>
    <property type="match status" value="1"/>
</dbReference>
<dbReference type="Proteomes" id="UP001456368">
    <property type="component" value="Chromosome"/>
</dbReference>
<evidence type="ECO:0000256" key="7">
    <source>
        <dbReference type="RuleBase" id="RU000417"/>
    </source>
</evidence>
<dbReference type="PANTHER" id="PTHR46098">
    <property type="entry name" value="TRNA (CYTOSINE(38)-C(5))-METHYLTRANSFERASE"/>
    <property type="match status" value="1"/>
</dbReference>
<organism evidence="8 9">
    <name type="scientific">Lactococcus petauri</name>
    <dbReference type="NCBI Taxonomy" id="1940789"/>
    <lineage>
        <taxon>Bacteria</taxon>
        <taxon>Bacillati</taxon>
        <taxon>Bacillota</taxon>
        <taxon>Bacilli</taxon>
        <taxon>Lactobacillales</taxon>
        <taxon>Streptococcaceae</taxon>
        <taxon>Lactococcus</taxon>
    </lineage>
</organism>
<proteinExistence type="inferred from homology"/>
<dbReference type="PROSITE" id="PS51679">
    <property type="entry name" value="SAM_MT_C5"/>
    <property type="match status" value="1"/>
</dbReference>
<dbReference type="SUPFAM" id="SSF53335">
    <property type="entry name" value="S-adenosyl-L-methionine-dependent methyltransferases"/>
    <property type="match status" value="1"/>
</dbReference>
<evidence type="ECO:0000256" key="1">
    <source>
        <dbReference type="ARBA" id="ARBA00022603"/>
    </source>
</evidence>
<name>A0ABZ2SIP9_9LACT</name>
<dbReference type="PANTHER" id="PTHR46098:SF1">
    <property type="entry name" value="TRNA (CYTOSINE(38)-C(5))-METHYLTRANSFERASE"/>
    <property type="match status" value="1"/>
</dbReference>
<dbReference type="GO" id="GO:0008168">
    <property type="term" value="F:methyltransferase activity"/>
    <property type="evidence" value="ECO:0007669"/>
    <property type="project" value="UniProtKB-KW"/>
</dbReference>
<dbReference type="EC" id="2.1.1.37" evidence="7"/>
<evidence type="ECO:0000313" key="9">
    <source>
        <dbReference type="Proteomes" id="UP001456368"/>
    </source>
</evidence>